<evidence type="ECO:0000313" key="3">
    <source>
        <dbReference type="Proteomes" id="UP000102887"/>
    </source>
</evidence>
<reference evidence="2 3" key="1">
    <citation type="journal article" date="2009" name="J. Gen. Virol.">
        <title>Characterization of seven novel human papillomavirus types isolated from cutaneous tissue, but also present in mucosal lesions.</title>
        <authorList>
            <person name="de Villiers E.M."/>
            <person name="Gunst K."/>
        </authorList>
    </citation>
    <scope>NUCLEOTIDE SEQUENCE [LARGE SCALE GENOMIC DNA]</scope>
    <source>
        <strain evidence="2">DL250</strain>
    </source>
</reference>
<evidence type="ECO:0000256" key="1">
    <source>
        <dbReference type="SAM" id="MobiDB-lite"/>
    </source>
</evidence>
<organism evidence="2 3">
    <name type="scientific">Human papillomavirus 113</name>
    <dbReference type="NCBI Taxonomy" id="587351"/>
    <lineage>
        <taxon>Viruses</taxon>
        <taxon>Monodnaviria</taxon>
        <taxon>Shotokuvirae</taxon>
        <taxon>Cossaviricota</taxon>
        <taxon>Papovaviricetes</taxon>
        <taxon>Zurhausenvirales</taxon>
        <taxon>Papillomaviridae</taxon>
        <taxon>Firstpapillomavirinae</taxon>
        <taxon>Betapapillomavirus</taxon>
        <taxon>Betapapillomavirus 2</taxon>
    </lineage>
</organism>
<sequence>MKGLLKHIILILKLRLPDMALLANGKYMLTRMLCLPLLLVLRHLLETGPVERPPATPHPGRNHIRSSQPPPCPPSNGHSPQHPDDTEEKPLAPPPRGKKDKDKKPLQGDQGPDPGVEQKPQGEGEVEGHPPQTPTAPPPGGEGEVEGGPQQGPNPGPSPAPAPAPAPDPDHNLDQEGLLPAVAFRLLRWEREFDQLVKDITEDLHGYWQRLRTPQ</sequence>
<protein>
    <submittedName>
        <fullName evidence="2">E4 protein</fullName>
    </submittedName>
</protein>
<dbReference type="EMBL" id="FM955842">
    <property type="protein sequence ID" value="CAW42274.1"/>
    <property type="molecule type" value="Genomic_DNA"/>
</dbReference>
<feature type="compositionally biased region" description="Pro residues" evidence="1">
    <location>
        <begin position="131"/>
        <end position="140"/>
    </location>
</feature>
<feature type="compositionally biased region" description="Pro residues" evidence="1">
    <location>
        <begin position="152"/>
        <end position="167"/>
    </location>
</feature>
<feature type="compositionally biased region" description="Basic and acidic residues" evidence="1">
    <location>
        <begin position="81"/>
        <end position="90"/>
    </location>
</feature>
<accession>C4PUF7</accession>
<name>C4PUF7_9PAPI</name>
<feature type="region of interest" description="Disordered" evidence="1">
    <location>
        <begin position="51"/>
        <end position="177"/>
    </location>
</feature>
<proteinExistence type="predicted"/>
<gene>
    <name evidence="2" type="primary">E4</name>
</gene>
<evidence type="ECO:0000313" key="2">
    <source>
        <dbReference type="EMBL" id="CAW42274.1"/>
    </source>
</evidence>
<dbReference type="Proteomes" id="UP000102887">
    <property type="component" value="Segment"/>
</dbReference>
<feature type="compositionally biased region" description="Basic and acidic residues" evidence="1">
    <location>
        <begin position="97"/>
        <end position="106"/>
    </location>
</feature>